<evidence type="ECO:0000256" key="9">
    <source>
        <dbReference type="SAM" id="MobiDB-lite"/>
    </source>
</evidence>
<keyword evidence="3" id="KW-0158">Chromosome</keyword>
<keyword evidence="6" id="KW-0862">Zinc</keyword>
<dbReference type="Pfam" id="PF02301">
    <property type="entry name" value="HORMA"/>
    <property type="match status" value="1"/>
</dbReference>
<feature type="region of interest" description="Disordered" evidence="9">
    <location>
        <begin position="393"/>
        <end position="428"/>
    </location>
</feature>
<dbReference type="Gene3D" id="3.30.40.10">
    <property type="entry name" value="Zinc/RING finger domain, C3HC4 (zinc finger)"/>
    <property type="match status" value="1"/>
</dbReference>
<evidence type="ECO:0000259" key="10">
    <source>
        <dbReference type="PROSITE" id="PS50815"/>
    </source>
</evidence>
<dbReference type="Gene3D" id="3.30.900.10">
    <property type="entry name" value="HORMA domain"/>
    <property type="match status" value="1"/>
</dbReference>
<evidence type="ECO:0000256" key="3">
    <source>
        <dbReference type="ARBA" id="ARBA00022454"/>
    </source>
</evidence>
<name>A0AAV0AJA8_PHAPC</name>
<evidence type="ECO:0000256" key="4">
    <source>
        <dbReference type="ARBA" id="ARBA00022723"/>
    </source>
</evidence>
<dbReference type="InterPro" id="IPR003511">
    <property type="entry name" value="HORMA_dom"/>
</dbReference>
<dbReference type="InterPro" id="IPR051294">
    <property type="entry name" value="HORMA_MeioticProgression"/>
</dbReference>
<dbReference type="InterPro" id="IPR011011">
    <property type="entry name" value="Znf_FYVE_PHD"/>
</dbReference>
<dbReference type="EMBL" id="CALTRL010000430">
    <property type="protein sequence ID" value="CAH7668066.1"/>
    <property type="molecule type" value="Genomic_DNA"/>
</dbReference>
<keyword evidence="5" id="KW-0863">Zinc-finger</keyword>
<evidence type="ECO:0000256" key="7">
    <source>
        <dbReference type="ARBA" id="ARBA00023242"/>
    </source>
</evidence>
<feature type="compositionally biased region" description="Polar residues" evidence="9">
    <location>
        <begin position="395"/>
        <end position="419"/>
    </location>
</feature>
<comment type="caution">
    <text evidence="11">The sequence shown here is derived from an EMBL/GenBank/DDBJ whole genome shotgun (WGS) entry which is preliminary data.</text>
</comment>
<keyword evidence="4" id="KW-0479">Metal-binding</keyword>
<feature type="region of interest" description="Disordered" evidence="9">
    <location>
        <begin position="51"/>
        <end position="80"/>
    </location>
</feature>
<dbReference type="PROSITE" id="PS50815">
    <property type="entry name" value="HORMA"/>
    <property type="match status" value="1"/>
</dbReference>
<evidence type="ECO:0000256" key="8">
    <source>
        <dbReference type="ARBA" id="ARBA00023254"/>
    </source>
</evidence>
<evidence type="ECO:0000256" key="1">
    <source>
        <dbReference type="ARBA" id="ARBA00004123"/>
    </source>
</evidence>
<dbReference type="SUPFAM" id="SSF57903">
    <property type="entry name" value="FYVE/PHD zinc finger"/>
    <property type="match status" value="1"/>
</dbReference>
<accession>A0AAV0AJA8</accession>
<dbReference type="Proteomes" id="UP001153365">
    <property type="component" value="Unassembled WGS sequence"/>
</dbReference>
<keyword evidence="7" id="KW-0539">Nucleus</keyword>
<dbReference type="PANTHER" id="PTHR48225">
    <property type="entry name" value="HORMA DOMAIN-CONTAINING PROTEIN 1"/>
    <property type="match status" value="1"/>
</dbReference>
<feature type="compositionally biased region" description="Basic and acidic residues" evidence="9">
    <location>
        <begin position="51"/>
        <end position="61"/>
    </location>
</feature>
<feature type="compositionally biased region" description="Polar residues" evidence="9">
    <location>
        <begin position="65"/>
        <end position="79"/>
    </location>
</feature>
<dbReference type="GO" id="GO:0005634">
    <property type="term" value="C:nucleus"/>
    <property type="evidence" value="ECO:0007669"/>
    <property type="project" value="UniProtKB-SubCell"/>
</dbReference>
<keyword evidence="12" id="KW-1185">Reference proteome</keyword>
<evidence type="ECO:0000256" key="5">
    <source>
        <dbReference type="ARBA" id="ARBA00022771"/>
    </source>
</evidence>
<sequence>MAKTSNRTKVSSDASLMTSTQSLSVVKTLVQTGIGVITYLRGIFPDECFNDDRIGPDRSEDSTQNEKSGNRNSAQSNANREGRGYIRVKNIKRGASKESDMVLDYLEEGVMDAILKGYLRQLFFAIYLDPEKPRDVIECYTFDFTYSKSPEQSNILIPELEVRDQLRQLSLGGKFSIFNEKDSLRGQKTGGMVKRQVQALIKNLICSTQSLSDINGRRFLTFKLHYNSLAPADYEPPYFRAADPERDRFTFETAGIEEVPNTTEMGKVDTGFHSVRVALATISGYLPEHDTFRSAAEEGKTPKEAREIGLMRVREEAKARSFVWDTEAVLAPSPPTSPSGRENGEKGFLEPAFPVKPIGVRGPGGEIFPLSNGENEKIKQTDSNFVQILERGSKQKNFSGEETDSVLDSTQPEQHSQLTPPIERKGEDYPDCFLGSKMLLDSPKTTHDSETSSEACSKLRKSKGKNGKILEPVPQLEEDKQQQFDSVTESQRPHHLFETNTTEISSFSLPVEVESRYDDHETNSLSSLDSEDSIESFTQSHSEKNGMTGIQEIGPLKKEKKQAITSAENRLITFKSKEEMKRFEDSKEIKKFKDSWPQSSENPGHCECQDKRINKEMIQCEICSMWRHLACYGYKSNNDPKLPKNFVCYRCRIHKGLALERIWEKEDDIKAALETLRGLCIFRRALTFIYENGVPTAIKSIDISTASQLKNRLKAENFICVKHSSKSVQSNILESERYQTASLGKGKNYKFGSMALNQSYEQKKLRDYNYFSPGIGAEADVMRKVGIYNENTETEIVSENELMNVVQNSRSNSQSFIGKAKAKRSLSKESAREDIRSYSHPYETRRQSSIKANKVSIGLNEVEVIGVSWDDWEE</sequence>
<organism evidence="11 12">
    <name type="scientific">Phakopsora pachyrhizi</name>
    <name type="common">Asian soybean rust disease fungus</name>
    <dbReference type="NCBI Taxonomy" id="170000"/>
    <lineage>
        <taxon>Eukaryota</taxon>
        <taxon>Fungi</taxon>
        <taxon>Dikarya</taxon>
        <taxon>Basidiomycota</taxon>
        <taxon>Pucciniomycotina</taxon>
        <taxon>Pucciniomycetes</taxon>
        <taxon>Pucciniales</taxon>
        <taxon>Phakopsoraceae</taxon>
        <taxon>Phakopsora</taxon>
    </lineage>
</organism>
<evidence type="ECO:0000313" key="11">
    <source>
        <dbReference type="EMBL" id="CAH7668066.1"/>
    </source>
</evidence>
<feature type="region of interest" description="Disordered" evidence="9">
    <location>
        <begin position="440"/>
        <end position="493"/>
    </location>
</feature>
<protein>
    <submittedName>
        <fullName evidence="11">HORMA domain-domain-containing protein</fullName>
    </submittedName>
</protein>
<dbReference type="InterPro" id="IPR013083">
    <property type="entry name" value="Znf_RING/FYVE/PHD"/>
</dbReference>
<evidence type="ECO:0000256" key="2">
    <source>
        <dbReference type="ARBA" id="ARBA00004286"/>
    </source>
</evidence>
<dbReference type="GO" id="GO:0007130">
    <property type="term" value="P:synaptonemal complex assembly"/>
    <property type="evidence" value="ECO:0007669"/>
    <property type="project" value="TreeGrafter"/>
</dbReference>
<reference evidence="11" key="1">
    <citation type="submission" date="2022-06" db="EMBL/GenBank/DDBJ databases">
        <authorList>
            <consortium name="SYNGENTA / RWTH Aachen University"/>
        </authorList>
    </citation>
    <scope>NUCLEOTIDE SEQUENCE</scope>
</reference>
<dbReference type="Pfam" id="PF00628">
    <property type="entry name" value="PHD"/>
    <property type="match status" value="1"/>
</dbReference>
<dbReference type="AlphaFoldDB" id="A0AAV0AJA8"/>
<gene>
    <name evidence="11" type="ORF">PPACK8108_LOCUS2535</name>
</gene>
<proteinExistence type="predicted"/>
<keyword evidence="8" id="KW-0469">Meiosis</keyword>
<comment type="subcellular location">
    <subcellularLocation>
        <location evidence="2">Chromosome</location>
    </subcellularLocation>
    <subcellularLocation>
        <location evidence="1">Nucleus</location>
    </subcellularLocation>
</comment>
<dbReference type="GO" id="GO:0051598">
    <property type="term" value="P:meiotic recombination checkpoint signaling"/>
    <property type="evidence" value="ECO:0007669"/>
    <property type="project" value="TreeGrafter"/>
</dbReference>
<dbReference type="PANTHER" id="PTHR48225:SF7">
    <property type="entry name" value="MEIOSIS-SPECIFIC PROTEIN HOP1"/>
    <property type="match status" value="1"/>
</dbReference>
<dbReference type="InterPro" id="IPR001965">
    <property type="entry name" value="Znf_PHD"/>
</dbReference>
<evidence type="ECO:0000313" key="12">
    <source>
        <dbReference type="Proteomes" id="UP001153365"/>
    </source>
</evidence>
<dbReference type="InterPro" id="IPR019787">
    <property type="entry name" value="Znf_PHD-finger"/>
</dbReference>
<dbReference type="SUPFAM" id="SSF56019">
    <property type="entry name" value="The spindle assembly checkpoint protein mad2"/>
    <property type="match status" value="2"/>
</dbReference>
<evidence type="ECO:0000256" key="6">
    <source>
        <dbReference type="ARBA" id="ARBA00022833"/>
    </source>
</evidence>
<feature type="domain" description="HORMA" evidence="10">
    <location>
        <begin position="20"/>
        <end position="279"/>
    </location>
</feature>
<dbReference type="InterPro" id="IPR036570">
    <property type="entry name" value="HORMA_dom_sf"/>
</dbReference>
<dbReference type="GO" id="GO:0008270">
    <property type="term" value="F:zinc ion binding"/>
    <property type="evidence" value="ECO:0007669"/>
    <property type="project" value="UniProtKB-KW"/>
</dbReference>
<dbReference type="SMART" id="SM00249">
    <property type="entry name" value="PHD"/>
    <property type="match status" value="1"/>
</dbReference>
<dbReference type="GO" id="GO:0005694">
    <property type="term" value="C:chromosome"/>
    <property type="evidence" value="ECO:0007669"/>
    <property type="project" value="UniProtKB-SubCell"/>
</dbReference>